<organism evidence="2 3">
    <name type="scientific">Siculibacillus lacustris</name>
    <dbReference type="NCBI Taxonomy" id="1549641"/>
    <lineage>
        <taxon>Bacteria</taxon>
        <taxon>Pseudomonadati</taxon>
        <taxon>Pseudomonadota</taxon>
        <taxon>Alphaproteobacteria</taxon>
        <taxon>Hyphomicrobiales</taxon>
        <taxon>Ancalomicrobiaceae</taxon>
        <taxon>Siculibacillus</taxon>
    </lineage>
</organism>
<sequence length="167" mass="18572">MYAFRAAHAAKDATKKLDLRDRGERVIAGRRASAGSLVTEAVLRREVARDLEALLNTINLNSTQRLDDVPHVADSILNFGIPDIVHRSIDEKGVDDIVAELEAAFRRFEPRLAGHTVKVRRDRTVGIDELKVRFYVAAEITMSPENVPVEFVADVEVDSGKIVLSRV</sequence>
<dbReference type="SUPFAM" id="SSF160719">
    <property type="entry name" value="gpW/gp25-like"/>
    <property type="match status" value="1"/>
</dbReference>
<comment type="caution">
    <text evidence="2">The sequence shown here is derived from an EMBL/GenBank/DDBJ whole genome shotgun (WGS) entry which is preliminary data.</text>
</comment>
<proteinExistence type="predicted"/>
<dbReference type="NCBIfam" id="TIGR03357">
    <property type="entry name" value="VI_zyme"/>
    <property type="match status" value="1"/>
</dbReference>
<name>A0A4Q9VNF0_9HYPH</name>
<dbReference type="Pfam" id="PF04965">
    <property type="entry name" value="GPW_gp25"/>
    <property type="match status" value="1"/>
</dbReference>
<reference evidence="2 3" key="1">
    <citation type="submission" date="2019-02" db="EMBL/GenBank/DDBJ databases">
        <title>Siculibacillus lacustris gen. nov., sp. nov., a new rosette-forming bacterium isolated from a freshwater crater lake (Lake St. Ana, Romania).</title>
        <authorList>
            <person name="Felfoldi T."/>
            <person name="Marton Z."/>
            <person name="Szabo A."/>
            <person name="Mentes A."/>
            <person name="Boka K."/>
            <person name="Marialigeti K."/>
            <person name="Mathe I."/>
            <person name="Koncz M."/>
            <person name="Schumann P."/>
            <person name="Toth E."/>
        </authorList>
    </citation>
    <scope>NUCLEOTIDE SEQUENCE [LARGE SCALE GENOMIC DNA]</scope>
    <source>
        <strain evidence="2 3">SA-279</strain>
    </source>
</reference>
<accession>A0A4Q9VNF0</accession>
<dbReference type="Gene3D" id="3.10.450.40">
    <property type="match status" value="1"/>
</dbReference>
<evidence type="ECO:0000313" key="3">
    <source>
        <dbReference type="Proteomes" id="UP000292781"/>
    </source>
</evidence>
<dbReference type="InterPro" id="IPR007048">
    <property type="entry name" value="IraD/Gp25-like"/>
</dbReference>
<gene>
    <name evidence="2" type="primary">tssE</name>
    <name evidence="2" type="ORF">EYW49_13475</name>
</gene>
<evidence type="ECO:0000259" key="1">
    <source>
        <dbReference type="Pfam" id="PF04965"/>
    </source>
</evidence>
<dbReference type="OrthoDB" id="119583at2"/>
<dbReference type="InterPro" id="IPR053176">
    <property type="entry name" value="T6SS_TssE1-like"/>
</dbReference>
<dbReference type="InterPro" id="IPR017737">
    <property type="entry name" value="TssE1-like"/>
</dbReference>
<dbReference type="PANTHER" id="PTHR38595">
    <property type="entry name" value="CYTOPLASMIC PROTEIN-RELATED"/>
    <property type="match status" value="1"/>
</dbReference>
<dbReference type="Proteomes" id="UP000292781">
    <property type="component" value="Unassembled WGS sequence"/>
</dbReference>
<protein>
    <submittedName>
        <fullName evidence="2">Type VI secretion system baseplate subunit TssE</fullName>
    </submittedName>
</protein>
<dbReference type="AlphaFoldDB" id="A0A4Q9VNF0"/>
<feature type="domain" description="IraD/Gp25-like" evidence="1">
    <location>
        <begin position="43"/>
        <end position="144"/>
    </location>
</feature>
<evidence type="ECO:0000313" key="2">
    <source>
        <dbReference type="EMBL" id="TBW36653.1"/>
    </source>
</evidence>
<keyword evidence="3" id="KW-1185">Reference proteome</keyword>
<dbReference type="EMBL" id="SJFN01000019">
    <property type="protein sequence ID" value="TBW36653.1"/>
    <property type="molecule type" value="Genomic_DNA"/>
</dbReference>
<dbReference type="PANTHER" id="PTHR38595:SF1">
    <property type="entry name" value="TYPE VI SECRETION SYSTEM COMPONENT TSSE1"/>
    <property type="match status" value="1"/>
</dbReference>